<keyword evidence="4 12" id="KW-0645">Protease</keyword>
<evidence type="ECO:0000313" key="16">
    <source>
        <dbReference type="RefSeq" id="XP_034103674.1"/>
    </source>
</evidence>
<dbReference type="OrthoDB" id="10059102at2759"/>
<dbReference type="InterPro" id="IPR001314">
    <property type="entry name" value="Peptidase_S1A"/>
</dbReference>
<evidence type="ECO:0000256" key="1">
    <source>
        <dbReference type="ARBA" id="ARBA00004613"/>
    </source>
</evidence>
<name>A0A6P8WLJ4_DROAB</name>
<evidence type="ECO:0000256" key="9">
    <source>
        <dbReference type="ARBA" id="ARBA00023157"/>
    </source>
</evidence>
<dbReference type="InterPro" id="IPR009003">
    <property type="entry name" value="Peptidase_S1_PA"/>
</dbReference>
<evidence type="ECO:0000256" key="4">
    <source>
        <dbReference type="ARBA" id="ARBA00022670"/>
    </source>
</evidence>
<dbReference type="GO" id="GO:0005615">
    <property type="term" value="C:extracellular space"/>
    <property type="evidence" value="ECO:0007669"/>
    <property type="project" value="TreeGrafter"/>
</dbReference>
<dbReference type="AlphaFoldDB" id="A0A6P8WLJ4"/>
<feature type="signal peptide" evidence="13">
    <location>
        <begin position="1"/>
        <end position="23"/>
    </location>
</feature>
<dbReference type="PROSITE" id="PS00135">
    <property type="entry name" value="TRYPSIN_SER"/>
    <property type="match status" value="1"/>
</dbReference>
<dbReference type="SMART" id="SM00020">
    <property type="entry name" value="Tryp_SPc"/>
    <property type="match status" value="1"/>
</dbReference>
<dbReference type="PANTHER" id="PTHR24264:SF65">
    <property type="entry name" value="SRCR DOMAIN-CONTAINING PROTEIN"/>
    <property type="match status" value="1"/>
</dbReference>
<accession>A0A6P8WLJ4</accession>
<keyword evidence="15" id="KW-1185">Reference proteome</keyword>
<evidence type="ECO:0000256" key="11">
    <source>
        <dbReference type="ARBA" id="ARBA00066707"/>
    </source>
</evidence>
<dbReference type="PROSITE" id="PS50240">
    <property type="entry name" value="TRYPSIN_DOM"/>
    <property type="match status" value="1"/>
</dbReference>
<dbReference type="GeneID" id="117567661"/>
<evidence type="ECO:0000313" key="15">
    <source>
        <dbReference type="Proteomes" id="UP000515160"/>
    </source>
</evidence>
<organism evidence="15 16">
    <name type="scientific">Drosophila albomicans</name>
    <name type="common">Fruit fly</name>
    <dbReference type="NCBI Taxonomy" id="7291"/>
    <lineage>
        <taxon>Eukaryota</taxon>
        <taxon>Metazoa</taxon>
        <taxon>Ecdysozoa</taxon>
        <taxon>Arthropoda</taxon>
        <taxon>Hexapoda</taxon>
        <taxon>Insecta</taxon>
        <taxon>Pterygota</taxon>
        <taxon>Neoptera</taxon>
        <taxon>Endopterygota</taxon>
        <taxon>Diptera</taxon>
        <taxon>Brachycera</taxon>
        <taxon>Muscomorpha</taxon>
        <taxon>Ephydroidea</taxon>
        <taxon>Drosophilidae</taxon>
        <taxon>Drosophila</taxon>
    </lineage>
</organism>
<sequence length="305" mass="32324">MRACTIIFSVLFGFTLVLQLALANLVPSAALEISPKVVGGTPISIDSAPYQVSVRMTDRDRVSFGSGHICGGVVISQRLVVTAAHCTYNSNKNKYYTAGDYVLVMGTSYLTSTTNNTLQYYVQELIPHPSYNPNTLVNDIALMFINGYIPWTSASVKALPLNTVNLAAGVNCSVTGWGVTSSGSSVSSNALRVGYVPIVSYLQCAIGYGNVPRTQLCAGYMTGGIDACQGDSGGPLMCNNALAGIVSYGNECALANYPGVYTNVSAYNAWIINTNNTLNYTVFKNGSGSLVAGIWLTLFSILLAY</sequence>
<dbReference type="SUPFAM" id="SSF50494">
    <property type="entry name" value="Trypsin-like serine proteases"/>
    <property type="match status" value="1"/>
</dbReference>
<reference evidence="16" key="1">
    <citation type="submission" date="2025-08" db="UniProtKB">
        <authorList>
            <consortium name="RefSeq"/>
        </authorList>
    </citation>
    <scope>IDENTIFICATION</scope>
    <source>
        <strain evidence="16">15112-1751.03</strain>
        <tissue evidence="16">Whole Adult</tissue>
    </source>
</reference>
<dbReference type="GO" id="GO:0004252">
    <property type="term" value="F:serine-type endopeptidase activity"/>
    <property type="evidence" value="ECO:0007669"/>
    <property type="project" value="InterPro"/>
</dbReference>
<comment type="subcellular location">
    <subcellularLocation>
        <location evidence="1">Secreted</location>
    </subcellularLocation>
</comment>
<dbReference type="PRINTS" id="PR00722">
    <property type="entry name" value="CHYMOTRYPSIN"/>
</dbReference>
<evidence type="ECO:0000256" key="2">
    <source>
        <dbReference type="ARBA" id="ARBA00022525"/>
    </source>
</evidence>
<dbReference type="RefSeq" id="XP_034103674.1">
    <property type="nucleotide sequence ID" value="XM_034247783.2"/>
</dbReference>
<dbReference type="Pfam" id="PF00089">
    <property type="entry name" value="Trypsin"/>
    <property type="match status" value="1"/>
</dbReference>
<keyword evidence="5 13" id="KW-0732">Signal</keyword>
<evidence type="ECO:0000256" key="7">
    <source>
        <dbReference type="ARBA" id="ARBA00022820"/>
    </source>
</evidence>
<comment type="catalytic activity">
    <reaction evidence="10">
        <text>Selective cleavage of 103-Arg-|-Ser-104 and 124-Ile-|-Ile-125 bonds in Limulus clotting factor B to form activated factor B. Cleavage of -Pro-Arg-|-Xaa- bonds in synthetic substrates.</text>
        <dbReference type="EC" id="3.4.21.84"/>
    </reaction>
</comment>
<dbReference type="GO" id="GO:0042381">
    <property type="term" value="P:hemolymph coagulation"/>
    <property type="evidence" value="ECO:0007669"/>
    <property type="project" value="UniProtKB-KW"/>
</dbReference>
<evidence type="ECO:0000256" key="13">
    <source>
        <dbReference type="SAM" id="SignalP"/>
    </source>
</evidence>
<protein>
    <recommendedName>
        <fullName evidence="11">limulus clotting factor C</fullName>
        <ecNumber evidence="11">3.4.21.84</ecNumber>
    </recommendedName>
</protein>
<evidence type="ECO:0000256" key="10">
    <source>
        <dbReference type="ARBA" id="ARBA00052079"/>
    </source>
</evidence>
<dbReference type="PANTHER" id="PTHR24264">
    <property type="entry name" value="TRYPSIN-RELATED"/>
    <property type="match status" value="1"/>
</dbReference>
<dbReference type="InterPro" id="IPR018114">
    <property type="entry name" value="TRYPSIN_HIS"/>
</dbReference>
<dbReference type="InterPro" id="IPR043504">
    <property type="entry name" value="Peptidase_S1_PA_chymotrypsin"/>
</dbReference>
<keyword evidence="6 12" id="KW-0378">Hydrolase</keyword>
<dbReference type="InterPro" id="IPR033116">
    <property type="entry name" value="TRYPSIN_SER"/>
</dbReference>
<dbReference type="GO" id="GO:0006508">
    <property type="term" value="P:proteolysis"/>
    <property type="evidence" value="ECO:0007669"/>
    <property type="project" value="UniProtKB-KW"/>
</dbReference>
<gene>
    <name evidence="16" type="primary">LOC117567661</name>
</gene>
<evidence type="ECO:0000256" key="8">
    <source>
        <dbReference type="ARBA" id="ARBA00022825"/>
    </source>
</evidence>
<feature type="chain" id="PRO_5028185701" description="limulus clotting factor C" evidence="13">
    <location>
        <begin position="24"/>
        <end position="305"/>
    </location>
</feature>
<proteinExistence type="predicted"/>
<evidence type="ECO:0000256" key="3">
    <source>
        <dbReference type="ARBA" id="ARBA00022659"/>
    </source>
</evidence>
<dbReference type="EC" id="3.4.21.84" evidence="11"/>
<evidence type="ECO:0000259" key="14">
    <source>
        <dbReference type="PROSITE" id="PS50240"/>
    </source>
</evidence>
<keyword evidence="9" id="KW-1015">Disulfide bond</keyword>
<evidence type="ECO:0000256" key="12">
    <source>
        <dbReference type="RuleBase" id="RU363034"/>
    </source>
</evidence>
<dbReference type="PROSITE" id="PS00134">
    <property type="entry name" value="TRYPSIN_HIS"/>
    <property type="match status" value="1"/>
</dbReference>
<keyword evidence="3" id="KW-0768">Sushi</keyword>
<dbReference type="Gene3D" id="2.40.10.10">
    <property type="entry name" value="Trypsin-like serine proteases"/>
    <property type="match status" value="1"/>
</dbReference>
<dbReference type="Proteomes" id="UP000515160">
    <property type="component" value="Chromosome X"/>
</dbReference>
<dbReference type="InterPro" id="IPR001254">
    <property type="entry name" value="Trypsin_dom"/>
</dbReference>
<evidence type="ECO:0000256" key="5">
    <source>
        <dbReference type="ARBA" id="ARBA00022729"/>
    </source>
</evidence>
<feature type="domain" description="Peptidase S1" evidence="14">
    <location>
        <begin position="37"/>
        <end position="276"/>
    </location>
</feature>
<dbReference type="InterPro" id="IPR050127">
    <property type="entry name" value="Serine_Proteases_S1"/>
</dbReference>
<keyword evidence="7" id="KW-0353">Hemolymph clotting</keyword>
<keyword evidence="8 12" id="KW-0720">Serine protease</keyword>
<keyword evidence="2" id="KW-0964">Secreted</keyword>
<evidence type="ECO:0000256" key="6">
    <source>
        <dbReference type="ARBA" id="ARBA00022801"/>
    </source>
</evidence>
<dbReference type="CDD" id="cd00190">
    <property type="entry name" value="Tryp_SPc"/>
    <property type="match status" value="1"/>
</dbReference>
<dbReference type="FunFam" id="2.40.10.10:FF:000120">
    <property type="entry name" value="Putative serine protease"/>
    <property type="match status" value="1"/>
</dbReference>